<dbReference type="InterPro" id="IPR020070">
    <property type="entry name" value="Ribosomal_bL9_N"/>
</dbReference>
<dbReference type="InterPro" id="IPR036935">
    <property type="entry name" value="Ribosomal_bL9_N_sf"/>
</dbReference>
<proteinExistence type="inferred from homology"/>
<dbReference type="Gene3D" id="3.40.5.10">
    <property type="entry name" value="Ribosomal protein L9, N-terminal domain"/>
    <property type="match status" value="1"/>
</dbReference>
<keyword evidence="2" id="KW-0689">Ribosomal protein</keyword>
<evidence type="ECO:0000256" key="5">
    <source>
        <dbReference type="ARBA" id="ARBA00035381"/>
    </source>
</evidence>
<evidence type="ECO:0000256" key="3">
    <source>
        <dbReference type="ARBA" id="ARBA00023274"/>
    </source>
</evidence>
<evidence type="ECO:0000313" key="8">
    <source>
        <dbReference type="RefSeq" id="XP_055873551.1"/>
    </source>
</evidence>
<dbReference type="Pfam" id="PF01281">
    <property type="entry name" value="Ribosomal_L9_N"/>
    <property type="match status" value="1"/>
</dbReference>
<evidence type="ECO:0000313" key="7">
    <source>
        <dbReference type="Proteomes" id="UP001165740"/>
    </source>
</evidence>
<evidence type="ECO:0000259" key="6">
    <source>
        <dbReference type="Pfam" id="PF01281"/>
    </source>
</evidence>
<reference evidence="8" key="1">
    <citation type="submission" date="2025-08" db="UniProtKB">
        <authorList>
            <consortium name="RefSeq"/>
        </authorList>
    </citation>
    <scope>IDENTIFICATION</scope>
</reference>
<comment type="similarity">
    <text evidence="1">Belongs to the bacterial ribosomal protein bL9 family.</text>
</comment>
<accession>A0A9W2ZF81</accession>
<dbReference type="OrthoDB" id="5555409at2759"/>
<dbReference type="GO" id="GO:0003735">
    <property type="term" value="F:structural constituent of ribosome"/>
    <property type="evidence" value="ECO:0007669"/>
    <property type="project" value="InterPro"/>
</dbReference>
<dbReference type="Proteomes" id="UP001165740">
    <property type="component" value="Chromosome 18"/>
</dbReference>
<dbReference type="AlphaFoldDB" id="A0A9W2ZF81"/>
<organism evidence="7 8">
    <name type="scientific">Biomphalaria glabrata</name>
    <name type="common">Bloodfluke planorb</name>
    <name type="synonym">Freshwater snail</name>
    <dbReference type="NCBI Taxonomy" id="6526"/>
    <lineage>
        <taxon>Eukaryota</taxon>
        <taxon>Metazoa</taxon>
        <taxon>Spiralia</taxon>
        <taxon>Lophotrochozoa</taxon>
        <taxon>Mollusca</taxon>
        <taxon>Gastropoda</taxon>
        <taxon>Heterobranchia</taxon>
        <taxon>Euthyneura</taxon>
        <taxon>Panpulmonata</taxon>
        <taxon>Hygrophila</taxon>
        <taxon>Lymnaeoidea</taxon>
        <taxon>Planorbidae</taxon>
        <taxon>Biomphalaria</taxon>
    </lineage>
</organism>
<dbReference type="RefSeq" id="XP_055873551.1">
    <property type="nucleotide sequence ID" value="XM_056017576.1"/>
</dbReference>
<dbReference type="GeneID" id="129923999"/>
<protein>
    <recommendedName>
        <fullName evidence="4">Large ribosomal subunit protein bL9m</fullName>
    </recommendedName>
    <alternativeName>
        <fullName evidence="5">39S ribosomal protein L9, mitochondrial</fullName>
    </alternativeName>
</protein>
<dbReference type="GO" id="GO:1990904">
    <property type="term" value="C:ribonucleoprotein complex"/>
    <property type="evidence" value="ECO:0007669"/>
    <property type="project" value="UniProtKB-KW"/>
</dbReference>
<evidence type="ECO:0000256" key="4">
    <source>
        <dbReference type="ARBA" id="ARBA00035194"/>
    </source>
</evidence>
<dbReference type="GO" id="GO:0006412">
    <property type="term" value="P:translation"/>
    <property type="evidence" value="ECO:0007669"/>
    <property type="project" value="InterPro"/>
</dbReference>
<dbReference type="InterPro" id="IPR009027">
    <property type="entry name" value="Ribosomal_bL9/RNase_H1_N"/>
</dbReference>
<name>A0A9W2ZF81_BIOGL</name>
<dbReference type="InterPro" id="IPR000244">
    <property type="entry name" value="Ribosomal_bL9"/>
</dbReference>
<dbReference type="OMA" id="AKHFIYE"/>
<gene>
    <name evidence="8" type="primary">LOC129923999</name>
</gene>
<keyword evidence="7" id="KW-1185">Reference proteome</keyword>
<dbReference type="SUPFAM" id="SSF55658">
    <property type="entry name" value="L9 N-domain-like"/>
    <property type="match status" value="1"/>
</dbReference>
<sequence length="237" mass="27028">MAVTLNALRRCGKCLSRSAVTRLSKLFDISSVSMAQTRSYTIIMERVFPLPPDKDGEKPDISQMNEIHKILRDVEIVQYPEELDCLLIQYVEGLGIRGDIVRVKRSLFHEQLFPSGQAVYASPDNIKELEDERKALGIDKPEARLGVQARMAIKELSHMNLEIPMNDKEEWTLTKEHVQVGFRIQGVELQEECIVLPEEEVKEFKELIVKVCINGLESVDVKANIIPISQKYVIPKK</sequence>
<feature type="domain" description="Ribosomal protein L9" evidence="6">
    <location>
        <begin position="86"/>
        <end position="129"/>
    </location>
</feature>
<evidence type="ECO:0000256" key="1">
    <source>
        <dbReference type="ARBA" id="ARBA00010605"/>
    </source>
</evidence>
<dbReference type="PANTHER" id="PTHR21368">
    <property type="entry name" value="50S RIBOSOMAL PROTEIN L9"/>
    <property type="match status" value="1"/>
</dbReference>
<evidence type="ECO:0000256" key="2">
    <source>
        <dbReference type="ARBA" id="ARBA00022980"/>
    </source>
</evidence>
<dbReference type="GO" id="GO:0005840">
    <property type="term" value="C:ribosome"/>
    <property type="evidence" value="ECO:0007669"/>
    <property type="project" value="UniProtKB-KW"/>
</dbReference>
<keyword evidence="3" id="KW-0687">Ribonucleoprotein</keyword>